<proteinExistence type="predicted"/>
<organism evidence="1">
    <name type="scientific">Siphoviridae sp. ctVsq1</name>
    <dbReference type="NCBI Taxonomy" id="2827577"/>
    <lineage>
        <taxon>Viruses</taxon>
        <taxon>Duplodnaviria</taxon>
        <taxon>Heunggongvirae</taxon>
        <taxon>Uroviricota</taxon>
        <taxon>Caudoviricetes</taxon>
    </lineage>
</organism>
<evidence type="ECO:0000313" key="1">
    <source>
        <dbReference type="EMBL" id="DAD70354.1"/>
    </source>
</evidence>
<sequence length="73" mass="8734">MNYIHFYSVEIPEFMAQSNQMAQMAGFGSERYWFWVVGAISRICKKYNDNELVVRQFGLLFEWLEEQAERAKT</sequence>
<evidence type="ECO:0008006" key="2">
    <source>
        <dbReference type="Google" id="ProtNLM"/>
    </source>
</evidence>
<accession>A0A8S5LKA5</accession>
<reference evidence="1" key="1">
    <citation type="journal article" date="2021" name="Proc. Natl. Acad. Sci. U.S.A.">
        <title>A Catalog of Tens of Thousands of Viruses from Human Metagenomes Reveals Hidden Associations with Chronic Diseases.</title>
        <authorList>
            <person name="Tisza M.J."/>
            <person name="Buck C.B."/>
        </authorList>
    </citation>
    <scope>NUCLEOTIDE SEQUENCE</scope>
    <source>
        <strain evidence="1">CtVsq1</strain>
    </source>
</reference>
<protein>
    <recommendedName>
        <fullName evidence="2">Phage associated protein</fullName>
    </recommendedName>
</protein>
<dbReference type="EMBL" id="BK015863">
    <property type="protein sequence ID" value="DAD70354.1"/>
    <property type="molecule type" value="Genomic_DNA"/>
</dbReference>
<name>A0A8S5LKA5_9CAUD</name>